<feature type="domain" description="HpcH/HpaI aldolase/citrate lyase" evidence="7">
    <location>
        <begin position="9"/>
        <end position="233"/>
    </location>
</feature>
<evidence type="ECO:0000313" key="9">
    <source>
        <dbReference type="Proteomes" id="UP000238563"/>
    </source>
</evidence>
<keyword evidence="8" id="KW-0456">Lyase</keyword>
<organism evidence="8 9">
    <name type="scientific">Phyllobacterium myrsinacearum</name>
    <dbReference type="NCBI Taxonomy" id="28101"/>
    <lineage>
        <taxon>Bacteria</taxon>
        <taxon>Pseudomonadati</taxon>
        <taxon>Pseudomonadota</taxon>
        <taxon>Alphaproteobacteria</taxon>
        <taxon>Hyphomicrobiales</taxon>
        <taxon>Phyllobacteriaceae</taxon>
        <taxon>Phyllobacterium</taxon>
    </lineage>
</organism>
<accession>A0A2S9JJ71</accession>
<dbReference type="AlphaFoldDB" id="A0A2S9JJ71"/>
<evidence type="ECO:0000256" key="5">
    <source>
        <dbReference type="PIRSR" id="PIRSR015582-1"/>
    </source>
</evidence>
<proteinExistence type="inferred from homology"/>
<reference evidence="8 9" key="1">
    <citation type="submission" date="2018-02" db="EMBL/GenBank/DDBJ databases">
        <title>The draft genome of Phyllobacterium myrsinacearum DSM5892.</title>
        <authorList>
            <person name="Li L."/>
            <person name="Liu L."/>
            <person name="Zhang X."/>
            <person name="Wang T."/>
        </authorList>
    </citation>
    <scope>NUCLEOTIDE SEQUENCE [LARGE SCALE GENOMIC DNA]</scope>
    <source>
        <strain evidence="8 9">DSM 5892</strain>
    </source>
</reference>
<comment type="similarity">
    <text evidence="2">Belongs to the HpcH/HpaI aldolase family.</text>
</comment>
<dbReference type="GO" id="GO:0000287">
    <property type="term" value="F:magnesium ion binding"/>
    <property type="evidence" value="ECO:0007669"/>
    <property type="project" value="TreeGrafter"/>
</dbReference>
<dbReference type="Proteomes" id="UP000238563">
    <property type="component" value="Unassembled WGS sequence"/>
</dbReference>
<feature type="binding site" evidence="5">
    <location>
        <position position="76"/>
    </location>
    <ligand>
        <name>substrate</name>
    </ligand>
</feature>
<dbReference type="PIRSF" id="PIRSF015582">
    <property type="entry name" value="Cit_lyase_B"/>
    <property type="match status" value="1"/>
</dbReference>
<keyword evidence="4 6" id="KW-0460">Magnesium</keyword>
<dbReference type="SUPFAM" id="SSF51621">
    <property type="entry name" value="Phosphoenolpyruvate/pyruvate domain"/>
    <property type="match status" value="1"/>
</dbReference>
<keyword evidence="3 6" id="KW-0479">Metal-binding</keyword>
<dbReference type="InterPro" id="IPR005000">
    <property type="entry name" value="Aldolase/citrate-lyase_domain"/>
</dbReference>
<dbReference type="Pfam" id="PF03328">
    <property type="entry name" value="HpcH_HpaI"/>
    <property type="match status" value="1"/>
</dbReference>
<evidence type="ECO:0000313" key="8">
    <source>
        <dbReference type="EMBL" id="PRD53151.1"/>
    </source>
</evidence>
<feature type="binding site" evidence="6">
    <location>
        <position position="165"/>
    </location>
    <ligand>
        <name>Mg(2+)</name>
        <dbReference type="ChEBI" id="CHEBI:18420"/>
    </ligand>
</feature>
<evidence type="ECO:0000256" key="4">
    <source>
        <dbReference type="ARBA" id="ARBA00022842"/>
    </source>
</evidence>
<dbReference type="InterPro" id="IPR040442">
    <property type="entry name" value="Pyrv_kinase-like_dom_sf"/>
</dbReference>
<feature type="binding site" evidence="5">
    <location>
        <position position="134"/>
    </location>
    <ligand>
        <name>substrate</name>
    </ligand>
</feature>
<dbReference type="GO" id="GO:0016829">
    <property type="term" value="F:lyase activity"/>
    <property type="evidence" value="ECO:0007669"/>
    <property type="project" value="UniProtKB-KW"/>
</dbReference>
<dbReference type="InterPro" id="IPR011206">
    <property type="entry name" value="Citrate_lyase_beta/mcl1/mcl2"/>
</dbReference>
<comment type="cofactor">
    <cofactor evidence="1">
        <name>Mg(2+)</name>
        <dbReference type="ChEBI" id="CHEBI:18420"/>
    </cofactor>
</comment>
<dbReference type="Gene3D" id="3.20.20.60">
    <property type="entry name" value="Phosphoenolpyruvate-binding domains"/>
    <property type="match status" value="1"/>
</dbReference>
<feature type="binding site" evidence="6">
    <location>
        <position position="134"/>
    </location>
    <ligand>
        <name>Mg(2+)</name>
        <dbReference type="ChEBI" id="CHEBI:18420"/>
    </ligand>
</feature>
<evidence type="ECO:0000256" key="6">
    <source>
        <dbReference type="PIRSR" id="PIRSR015582-2"/>
    </source>
</evidence>
<dbReference type="InterPro" id="IPR015813">
    <property type="entry name" value="Pyrv/PenolPyrv_kinase-like_dom"/>
</dbReference>
<evidence type="ECO:0000256" key="1">
    <source>
        <dbReference type="ARBA" id="ARBA00001946"/>
    </source>
</evidence>
<dbReference type="OrthoDB" id="9800547at2"/>
<sequence length="300" mass="32089">MRKTSRPRRSVLYVPASNAKALAKIAGLAADAVIFDLEDAVAPEAKEDAREALRDYFLANPANPANPASKTERIIRINALASEWGAEDLLAARACKPDAILLPKVEIPQDVTGVTEILEETDASENIRLWAMIETPRGILNADEIAELGLRSTGRLDCFVVGTNDIAKETGTGMDGNRAYLVPWLMQIVLCAKAGKLDVIDGVYNDFADAAGFAVECGQGARMGFDGKTLIHPAQIDAANRAFSPDEAALAAARSIIEAFSLPENADKGAIALNGRMIERLHLANAEKMMAKAQMTGDKA</sequence>
<keyword evidence="9" id="KW-1185">Reference proteome</keyword>
<evidence type="ECO:0000256" key="3">
    <source>
        <dbReference type="ARBA" id="ARBA00022723"/>
    </source>
</evidence>
<name>A0A2S9JJ71_9HYPH</name>
<protein>
    <submittedName>
        <fullName evidence="8">CoA ester lyase</fullName>
    </submittedName>
</protein>
<dbReference type="GO" id="GO:0006107">
    <property type="term" value="P:oxaloacetate metabolic process"/>
    <property type="evidence" value="ECO:0007669"/>
    <property type="project" value="TreeGrafter"/>
</dbReference>
<evidence type="ECO:0000259" key="7">
    <source>
        <dbReference type="Pfam" id="PF03328"/>
    </source>
</evidence>
<dbReference type="PANTHER" id="PTHR32308:SF10">
    <property type="entry name" value="CITRATE LYASE SUBUNIT BETA"/>
    <property type="match status" value="1"/>
</dbReference>
<comment type="caution">
    <text evidence="8">The sequence shown here is derived from an EMBL/GenBank/DDBJ whole genome shotgun (WGS) entry which is preliminary data.</text>
</comment>
<dbReference type="PANTHER" id="PTHR32308">
    <property type="entry name" value="LYASE BETA SUBUNIT, PUTATIVE (AFU_ORTHOLOGUE AFUA_4G13030)-RELATED"/>
    <property type="match status" value="1"/>
</dbReference>
<gene>
    <name evidence="8" type="ORF">C5750_12180</name>
</gene>
<dbReference type="RefSeq" id="WP_105734157.1">
    <property type="nucleotide sequence ID" value="NZ_PVBT01000003.1"/>
</dbReference>
<dbReference type="EMBL" id="PVBT01000003">
    <property type="protein sequence ID" value="PRD53151.1"/>
    <property type="molecule type" value="Genomic_DNA"/>
</dbReference>
<evidence type="ECO:0000256" key="2">
    <source>
        <dbReference type="ARBA" id="ARBA00005568"/>
    </source>
</evidence>